<dbReference type="PANTHER" id="PTHR34688">
    <property type="entry name" value="CYTOCHROME C6, CHLOROPLASTIC"/>
    <property type="match status" value="1"/>
</dbReference>
<proteinExistence type="inferred from homology"/>
<dbReference type="SUPFAM" id="SSF46626">
    <property type="entry name" value="Cytochrome c"/>
    <property type="match status" value="1"/>
</dbReference>
<name>A0A1Z1MLW1_9FLOR</name>
<evidence type="ECO:0000256" key="14">
    <source>
        <dbReference type="SAM" id="SignalP"/>
    </source>
</evidence>
<evidence type="ECO:0000256" key="7">
    <source>
        <dbReference type="ARBA" id="ARBA00022982"/>
    </source>
</evidence>
<dbReference type="InterPro" id="IPR036909">
    <property type="entry name" value="Cyt_c-like_dom_sf"/>
</dbReference>
<gene>
    <name evidence="16" type="primary">petJ</name>
</gene>
<keyword evidence="6 13" id="KW-0479">Metal-binding</keyword>
<keyword evidence="7" id="KW-0249">Electron transport</keyword>
<dbReference type="GeneID" id="33359942"/>
<keyword evidence="16" id="KW-0934">Plastid</keyword>
<evidence type="ECO:0000313" key="16">
    <source>
        <dbReference type="EMBL" id="ARW66744.1"/>
    </source>
</evidence>
<sequence>MRFILSLFLGLFAACFCSFYVVLAQEVDLDAGQQVFVQNCAACHSGGENSVNPIKTLKLEDLNKYGKDTVDKIIYQVENGAGAMPAFSERLSGEEISSVANFVLSQAKNNSW</sequence>
<keyword evidence="8 13" id="KW-0408">Iron</keyword>
<accession>A0A1Z1MLW1</accession>
<evidence type="ECO:0000259" key="15">
    <source>
        <dbReference type="PROSITE" id="PS51007"/>
    </source>
</evidence>
<evidence type="ECO:0000256" key="8">
    <source>
        <dbReference type="ARBA" id="ARBA00023004"/>
    </source>
</evidence>
<reference evidence="16" key="1">
    <citation type="journal article" date="2017" name="J. Phycol.">
        <title>Analysis of chloroplast genomes and a supermatrix inform reclassification of the Rhodomelaceae (Rhodophyta).</title>
        <authorList>
            <person name="Diaz-Tapia P."/>
            <person name="Maggs C.A."/>
            <person name="West J.A."/>
            <person name="Verbruggen H."/>
        </authorList>
    </citation>
    <scope>NUCLEOTIDE SEQUENCE</scope>
    <source>
        <strain evidence="16">PD1107</strain>
    </source>
</reference>
<evidence type="ECO:0000256" key="2">
    <source>
        <dbReference type="ARBA" id="ARBA00004456"/>
    </source>
</evidence>
<evidence type="ECO:0000256" key="11">
    <source>
        <dbReference type="ARBA" id="ARBA00031247"/>
    </source>
</evidence>
<feature type="signal peptide" evidence="14">
    <location>
        <begin position="1"/>
        <end position="24"/>
    </location>
</feature>
<dbReference type="GO" id="GO:0009055">
    <property type="term" value="F:electron transfer activity"/>
    <property type="evidence" value="ECO:0007669"/>
    <property type="project" value="InterPro"/>
</dbReference>
<dbReference type="AlphaFoldDB" id="A0A1Z1MLW1"/>
<feature type="chain" id="PRO_5012306145" description="Cytochrome c-553" evidence="14">
    <location>
        <begin position="25"/>
        <end position="112"/>
    </location>
</feature>
<evidence type="ECO:0000256" key="5">
    <source>
        <dbReference type="ARBA" id="ARBA00022617"/>
    </source>
</evidence>
<feature type="domain" description="Cytochrome c" evidence="15">
    <location>
        <begin position="27"/>
        <end position="107"/>
    </location>
</feature>
<keyword evidence="16" id="KW-0150">Chloroplast</keyword>
<dbReference type="InterPro" id="IPR008168">
    <property type="entry name" value="Cyt_C_IC"/>
</dbReference>
<dbReference type="RefSeq" id="YP_009397558.1">
    <property type="nucleotide sequence ID" value="NC_035288.1"/>
</dbReference>
<comment type="subcellular location">
    <subcellularLocation>
        <location evidence="2">Plastid</location>
        <location evidence="2">Chloroplast thylakoid lumen</location>
    </subcellularLocation>
</comment>
<evidence type="ECO:0000256" key="6">
    <source>
        <dbReference type="ARBA" id="ARBA00022723"/>
    </source>
</evidence>
<dbReference type="PRINTS" id="PR00605">
    <property type="entry name" value="CYTCHROMECIC"/>
</dbReference>
<dbReference type="GO" id="GO:0020037">
    <property type="term" value="F:heme binding"/>
    <property type="evidence" value="ECO:0007669"/>
    <property type="project" value="InterPro"/>
</dbReference>
<comment type="similarity">
    <text evidence="3">Belongs to the cytochrome c family. PetJ subfamily.</text>
</comment>
<keyword evidence="9" id="KW-0793">Thylakoid</keyword>
<organism evidence="16">
    <name type="scientific">Dipterosiphonia australica</name>
    <dbReference type="NCBI Taxonomy" id="2007208"/>
    <lineage>
        <taxon>Eukaryota</taxon>
        <taxon>Rhodophyta</taxon>
        <taxon>Florideophyceae</taxon>
        <taxon>Rhodymeniophycidae</taxon>
        <taxon>Ceramiales</taxon>
        <taxon>Rhodomelaceae</taxon>
        <taxon>Herposiphonieae</taxon>
        <taxon>Dipterosiphonia</taxon>
    </lineage>
</organism>
<keyword evidence="14" id="KW-0732">Signal</keyword>
<dbReference type="PROSITE" id="PS51007">
    <property type="entry name" value="CYTC"/>
    <property type="match status" value="1"/>
</dbReference>
<dbReference type="GO" id="GO:0009543">
    <property type="term" value="C:chloroplast thylakoid lumen"/>
    <property type="evidence" value="ECO:0007669"/>
    <property type="project" value="UniProtKB-SubCell"/>
</dbReference>
<comment type="function">
    <text evidence="1">Functions as an electron carrier between membrane-bound cytochrome b6-f and photosystem I in oxygenic photosynthesis.</text>
</comment>
<evidence type="ECO:0000256" key="3">
    <source>
        <dbReference type="ARBA" id="ARBA00009650"/>
    </source>
</evidence>
<dbReference type="InterPro" id="IPR009056">
    <property type="entry name" value="Cyt_c-like_dom"/>
</dbReference>
<evidence type="ECO:0000256" key="9">
    <source>
        <dbReference type="ARBA" id="ARBA00023078"/>
    </source>
</evidence>
<keyword evidence="5 13" id="KW-0349">Heme</keyword>
<dbReference type="Pfam" id="PF13442">
    <property type="entry name" value="Cytochrome_CBB3"/>
    <property type="match status" value="1"/>
</dbReference>
<evidence type="ECO:0000256" key="10">
    <source>
        <dbReference type="ARBA" id="ARBA00030448"/>
    </source>
</evidence>
<geneLocation type="chloroplast" evidence="16"/>
<dbReference type="GO" id="GO:0005506">
    <property type="term" value="F:iron ion binding"/>
    <property type="evidence" value="ECO:0007669"/>
    <property type="project" value="InterPro"/>
</dbReference>
<evidence type="ECO:0000256" key="1">
    <source>
        <dbReference type="ARBA" id="ARBA00002347"/>
    </source>
</evidence>
<evidence type="ECO:0000256" key="4">
    <source>
        <dbReference type="ARBA" id="ARBA00022448"/>
    </source>
</evidence>
<dbReference type="PANTHER" id="PTHR34688:SF2">
    <property type="entry name" value="CYTOCHROME C6, CHLOROPLASTIC"/>
    <property type="match status" value="1"/>
</dbReference>
<keyword evidence="4" id="KW-0813">Transport</keyword>
<evidence type="ECO:0000256" key="12">
    <source>
        <dbReference type="ARBA" id="ARBA00033211"/>
    </source>
</evidence>
<dbReference type="EMBL" id="MF101444">
    <property type="protein sequence ID" value="ARW66744.1"/>
    <property type="molecule type" value="Genomic_DNA"/>
</dbReference>
<dbReference type="Gene3D" id="1.10.760.10">
    <property type="entry name" value="Cytochrome c-like domain"/>
    <property type="match status" value="1"/>
</dbReference>
<dbReference type="InterPro" id="IPR023655">
    <property type="entry name" value="Cyt_C6"/>
</dbReference>
<evidence type="ECO:0000256" key="13">
    <source>
        <dbReference type="PROSITE-ProRule" id="PRU00433"/>
    </source>
</evidence>
<dbReference type="PROSITE" id="PS51257">
    <property type="entry name" value="PROKAR_LIPOPROTEIN"/>
    <property type="match status" value="1"/>
</dbReference>
<protein>
    <recommendedName>
        <fullName evidence="12">Cytochrome c-553</fullName>
    </recommendedName>
    <alternativeName>
        <fullName evidence="11">Cytochrome c553</fullName>
    </alternativeName>
    <alternativeName>
        <fullName evidence="10">Soluble cytochrome f</fullName>
    </alternativeName>
</protein>